<dbReference type="RefSeq" id="XP_045564536.1">
    <property type="nucleotide sequence ID" value="XM_045708580.1"/>
</dbReference>
<evidence type="ECO:0000256" key="5">
    <source>
        <dbReference type="ARBA" id="ARBA00023157"/>
    </source>
</evidence>
<name>A0ABM3E0F0_SALSA</name>
<proteinExistence type="predicted"/>
<dbReference type="GeneID" id="106587146"/>
<keyword evidence="2 6" id="KW-0812">Transmembrane</keyword>
<evidence type="ECO:0000256" key="3">
    <source>
        <dbReference type="ARBA" id="ARBA00022989"/>
    </source>
</evidence>
<evidence type="ECO:0000256" key="1">
    <source>
        <dbReference type="ARBA" id="ARBA00004141"/>
    </source>
</evidence>
<dbReference type="PROSITE" id="PS50261">
    <property type="entry name" value="G_PROTEIN_RECEP_F2_4"/>
    <property type="match status" value="1"/>
</dbReference>
<feature type="transmembrane region" description="Helical" evidence="6">
    <location>
        <begin position="477"/>
        <end position="497"/>
    </location>
</feature>
<dbReference type="Gene3D" id="2.60.220.50">
    <property type="match status" value="1"/>
</dbReference>
<gene>
    <name evidence="10" type="primary">LOC106587146</name>
</gene>
<dbReference type="InterPro" id="IPR000203">
    <property type="entry name" value="GPS"/>
</dbReference>
<accession>A0ABM3E0F0</accession>
<dbReference type="InterPro" id="IPR057244">
    <property type="entry name" value="GAIN_B"/>
</dbReference>
<feature type="domain" description="G-protein coupled receptors family 2 profile 2" evidence="8">
    <location>
        <begin position="372"/>
        <end position="500"/>
    </location>
</feature>
<evidence type="ECO:0000256" key="2">
    <source>
        <dbReference type="ARBA" id="ARBA00022692"/>
    </source>
</evidence>
<reference evidence="10" key="1">
    <citation type="submission" date="2025-08" db="UniProtKB">
        <authorList>
            <consortium name="RefSeq"/>
        </authorList>
    </citation>
    <scope>IDENTIFICATION</scope>
</reference>
<dbReference type="PANTHER" id="PTHR12011:SF435">
    <property type="entry name" value="ADHESION G PROTEIN-COUPLED RECEPTOR G1-RELATED"/>
    <property type="match status" value="1"/>
</dbReference>
<feature type="transmembrane region" description="Helical" evidence="6">
    <location>
        <begin position="371"/>
        <end position="394"/>
    </location>
</feature>
<evidence type="ECO:0000313" key="9">
    <source>
        <dbReference type="Proteomes" id="UP001652741"/>
    </source>
</evidence>
<dbReference type="PROSITE" id="PS50221">
    <property type="entry name" value="GAIN_B"/>
    <property type="match status" value="1"/>
</dbReference>
<evidence type="ECO:0000256" key="4">
    <source>
        <dbReference type="ARBA" id="ARBA00023136"/>
    </source>
</evidence>
<dbReference type="Pfam" id="PF00002">
    <property type="entry name" value="7tm_2"/>
    <property type="match status" value="1"/>
</dbReference>
<dbReference type="PANTHER" id="PTHR12011">
    <property type="entry name" value="ADHESION G-PROTEIN COUPLED RECEPTOR"/>
    <property type="match status" value="1"/>
</dbReference>
<organism evidence="9 10">
    <name type="scientific">Salmo salar</name>
    <name type="common">Atlantic salmon</name>
    <dbReference type="NCBI Taxonomy" id="8030"/>
    <lineage>
        <taxon>Eukaryota</taxon>
        <taxon>Metazoa</taxon>
        <taxon>Chordata</taxon>
        <taxon>Craniata</taxon>
        <taxon>Vertebrata</taxon>
        <taxon>Euteleostomi</taxon>
        <taxon>Actinopterygii</taxon>
        <taxon>Neopterygii</taxon>
        <taxon>Teleostei</taxon>
        <taxon>Protacanthopterygii</taxon>
        <taxon>Salmoniformes</taxon>
        <taxon>Salmonidae</taxon>
        <taxon>Salmoninae</taxon>
        <taxon>Salmo</taxon>
    </lineage>
</organism>
<dbReference type="InterPro" id="IPR017981">
    <property type="entry name" value="GPCR_2-like_7TM"/>
</dbReference>
<feature type="transmembrane region" description="Helical" evidence="6">
    <location>
        <begin position="406"/>
        <end position="429"/>
    </location>
</feature>
<evidence type="ECO:0000256" key="6">
    <source>
        <dbReference type="SAM" id="Phobius"/>
    </source>
</evidence>
<evidence type="ECO:0000259" key="8">
    <source>
        <dbReference type="PROSITE" id="PS50261"/>
    </source>
</evidence>
<sequence length="576" mass="63405">MGPNQGFGGTLWMIFLFTIFASGSGENDRNFKMCGTWRHGNRKLNLAHDLKRGCSTITISANESSLSIHGQITAQCQNSSVIELGPSPEARERPFCVYWEPLLDHVWVEVNGKNHTLCWSSGLQGNCCTNLSHGSNKGTATYGILNATQQDDIISYQIQPAYGFFGNMINCKNEFCNEASQESGDKVNMIEETVMRSKVLGNVVLPCALSTVVEMEEGFQGYIPLPAPRGVPPQMIPSVHLPSCLKPPEKKKVKVVCTYFKNSTLFQWSSKEDPVIRILEDVVGITVENEIITNLTEPIRIGFHHSVIPTSHSRKCVSWDTKKDPAEVTWKKEGCETIQKGAEDTECRCNHLTYFAILVQLEPRPVRHLEALTVITSIGCAASTLSCVVIMIFLNKQRREMNPSTAVHRGLAMALFLLSSLFFLTGIVANVGGNKACWVFGAALHYALLSSFSWMSIEGLHAFLLVYVVFRPSPSPYVWNLVGFGLPAVPVIVLLAIGKVYGLKEVVSSDDVNKPYLIERSRTETSGGRTRWRSSVSGVSAAYLGPHGAWNSWTLDSSLSSSSSFSASSTPYRVSS</sequence>
<dbReference type="InterPro" id="IPR000832">
    <property type="entry name" value="GPCR_2_secretin-like"/>
</dbReference>
<dbReference type="Proteomes" id="UP001652741">
    <property type="component" value="Chromosome ssa26"/>
</dbReference>
<feature type="domain" description="GAIN-B" evidence="7">
    <location>
        <begin position="210"/>
        <end position="365"/>
    </location>
</feature>
<comment type="subcellular location">
    <subcellularLocation>
        <location evidence="1">Membrane</location>
        <topology evidence="1">Multi-pass membrane protein</topology>
    </subcellularLocation>
</comment>
<dbReference type="SMART" id="SM00303">
    <property type="entry name" value="GPS"/>
    <property type="match status" value="1"/>
</dbReference>
<keyword evidence="3 6" id="KW-1133">Transmembrane helix</keyword>
<feature type="transmembrane region" description="Helical" evidence="6">
    <location>
        <begin position="6"/>
        <end position="23"/>
    </location>
</feature>
<dbReference type="Gene3D" id="1.20.1070.10">
    <property type="entry name" value="Rhodopsin 7-helix transmembrane proteins"/>
    <property type="match status" value="1"/>
</dbReference>
<protein>
    <submittedName>
        <fullName evidence="10">Latrophilin-like protein 1 isoform X2</fullName>
    </submittedName>
</protein>
<evidence type="ECO:0000313" key="10">
    <source>
        <dbReference type="RefSeq" id="XP_045564536.1"/>
    </source>
</evidence>
<keyword evidence="9" id="KW-1185">Reference proteome</keyword>
<keyword evidence="4 6" id="KW-0472">Membrane</keyword>
<dbReference type="PRINTS" id="PR00249">
    <property type="entry name" value="GPCRSECRETIN"/>
</dbReference>
<dbReference type="Pfam" id="PF01825">
    <property type="entry name" value="GPS"/>
    <property type="match status" value="1"/>
</dbReference>
<evidence type="ECO:0000259" key="7">
    <source>
        <dbReference type="PROSITE" id="PS50221"/>
    </source>
</evidence>
<keyword evidence="5" id="KW-1015">Disulfide bond</keyword>
<dbReference type="InterPro" id="IPR046338">
    <property type="entry name" value="GAIN_dom_sf"/>
</dbReference>